<dbReference type="Proteomes" id="UP000038040">
    <property type="component" value="Unplaced"/>
</dbReference>
<feature type="chain" id="PRO_5033250224" evidence="2">
    <location>
        <begin position="20"/>
        <end position="157"/>
    </location>
</feature>
<reference evidence="3 5" key="2">
    <citation type="submission" date="2018-11" db="EMBL/GenBank/DDBJ databases">
        <authorList>
            <consortium name="Pathogen Informatics"/>
        </authorList>
    </citation>
    <scope>NUCLEOTIDE SEQUENCE [LARGE SCALE GENOMIC DNA]</scope>
</reference>
<feature type="signal peptide" evidence="2">
    <location>
        <begin position="1"/>
        <end position="19"/>
    </location>
</feature>
<protein>
    <submittedName>
        <fullName evidence="3 6">Uncharacterized protein</fullName>
    </submittedName>
</protein>
<dbReference type="OrthoDB" id="5873684at2759"/>
<evidence type="ECO:0000313" key="3">
    <source>
        <dbReference type="EMBL" id="VDN57052.1"/>
    </source>
</evidence>
<feature type="transmembrane region" description="Helical" evidence="1">
    <location>
        <begin position="92"/>
        <end position="111"/>
    </location>
</feature>
<evidence type="ECO:0000313" key="5">
    <source>
        <dbReference type="Proteomes" id="UP000274756"/>
    </source>
</evidence>
<keyword evidence="1" id="KW-0812">Transmembrane</keyword>
<keyword evidence="2" id="KW-0732">Signal</keyword>
<reference evidence="6" key="1">
    <citation type="submission" date="2016-04" db="UniProtKB">
        <authorList>
            <consortium name="WormBaseParasite"/>
        </authorList>
    </citation>
    <scope>IDENTIFICATION</scope>
</reference>
<keyword evidence="1" id="KW-0472">Membrane</keyword>
<dbReference type="AlphaFoldDB" id="A0A158Q3L8"/>
<keyword evidence="1" id="KW-1133">Transmembrane helix</keyword>
<dbReference type="Proteomes" id="UP000274756">
    <property type="component" value="Unassembled WGS sequence"/>
</dbReference>
<dbReference type="WBParaSite" id="DME_0000266501-mRNA-1">
    <property type="protein sequence ID" value="DME_0000266501-mRNA-1"/>
    <property type="gene ID" value="DME_0000266501"/>
</dbReference>
<dbReference type="EMBL" id="UYYG01001158">
    <property type="protein sequence ID" value="VDN57052.1"/>
    <property type="molecule type" value="Genomic_DNA"/>
</dbReference>
<gene>
    <name evidence="3" type="ORF">DME_LOCUS7025</name>
</gene>
<proteinExistence type="predicted"/>
<organism evidence="4 6">
    <name type="scientific">Dracunculus medinensis</name>
    <name type="common">Guinea worm</name>
    <dbReference type="NCBI Taxonomy" id="318479"/>
    <lineage>
        <taxon>Eukaryota</taxon>
        <taxon>Metazoa</taxon>
        <taxon>Ecdysozoa</taxon>
        <taxon>Nematoda</taxon>
        <taxon>Chromadorea</taxon>
        <taxon>Rhabditida</taxon>
        <taxon>Spirurina</taxon>
        <taxon>Dracunculoidea</taxon>
        <taxon>Dracunculidae</taxon>
        <taxon>Dracunculus</taxon>
    </lineage>
</organism>
<name>A0A158Q3L8_DRAME</name>
<evidence type="ECO:0000313" key="6">
    <source>
        <dbReference type="WBParaSite" id="DME_0000266501-mRNA-1"/>
    </source>
</evidence>
<sequence length="157" mass="17904">MKIGPINLILLVLIKLTNSLLCPNDVTTATTTITKTNKRKICPDFKDNINEEYCCPSQVVPGSYYCCTFEHLKQLQDIQTAQLRKLFFKNNLALIIISTIVIMLLVILLIMCLCKNISFCPIHANNPPPPPYECSTVSSQQRNDWHCLLENEVNYTR</sequence>
<evidence type="ECO:0000313" key="4">
    <source>
        <dbReference type="Proteomes" id="UP000038040"/>
    </source>
</evidence>
<evidence type="ECO:0000256" key="2">
    <source>
        <dbReference type="SAM" id="SignalP"/>
    </source>
</evidence>
<accession>A0A158Q3L8</accession>
<keyword evidence="5" id="KW-1185">Reference proteome</keyword>
<evidence type="ECO:0000256" key="1">
    <source>
        <dbReference type="SAM" id="Phobius"/>
    </source>
</evidence>